<organism evidence="1 2">
    <name type="scientific">Flavobacterium aurantiibacter</name>
    <dbReference type="NCBI Taxonomy" id="2023067"/>
    <lineage>
        <taxon>Bacteria</taxon>
        <taxon>Pseudomonadati</taxon>
        <taxon>Bacteroidota</taxon>
        <taxon>Flavobacteriia</taxon>
        <taxon>Flavobacteriales</taxon>
        <taxon>Flavobacteriaceae</taxon>
        <taxon>Flavobacterium</taxon>
    </lineage>
</organism>
<dbReference type="Proteomes" id="UP000216035">
    <property type="component" value="Unassembled WGS sequence"/>
</dbReference>
<dbReference type="EMBL" id="NOXX01000144">
    <property type="protein sequence ID" value="OYQ47429.1"/>
    <property type="molecule type" value="Genomic_DNA"/>
</dbReference>
<reference evidence="1 2" key="1">
    <citation type="submission" date="2017-07" db="EMBL/GenBank/DDBJ databases">
        <title>Flavobacterium cyanobacteriorum sp. nov., isolated from cyanobacterial aggregates in a eutrophic lake.</title>
        <authorList>
            <person name="Cai H."/>
        </authorList>
    </citation>
    <scope>NUCLEOTIDE SEQUENCE [LARGE SCALE GENOMIC DNA]</scope>
    <source>
        <strain evidence="1 2">TH167</strain>
    </source>
</reference>
<gene>
    <name evidence="1" type="ORF">CHX27_03115</name>
</gene>
<sequence>MTLKCGNDFLCERAQRHPFCPTEFPVLYWQKDTVEHATAPQHFGEATTAPAHPNKGKNLFFSWAIARFFYLWFENKHRKV</sequence>
<proteinExistence type="predicted"/>
<protein>
    <submittedName>
        <fullName evidence="1">Uncharacterized protein</fullName>
    </submittedName>
</protein>
<comment type="caution">
    <text evidence="1">The sequence shown here is derived from an EMBL/GenBank/DDBJ whole genome shotgun (WGS) entry which is preliminary data.</text>
</comment>
<keyword evidence="2" id="KW-1185">Reference proteome</keyword>
<accession>A0A256A1B5</accession>
<dbReference type="AlphaFoldDB" id="A0A256A1B5"/>
<evidence type="ECO:0000313" key="1">
    <source>
        <dbReference type="EMBL" id="OYQ47429.1"/>
    </source>
</evidence>
<name>A0A256A1B5_9FLAO</name>
<evidence type="ECO:0000313" key="2">
    <source>
        <dbReference type="Proteomes" id="UP000216035"/>
    </source>
</evidence>